<feature type="domain" description="DNA-directed DNA polymerase family B mitochondria/virus" evidence="9">
    <location>
        <begin position="319"/>
        <end position="500"/>
    </location>
</feature>
<keyword evidence="3" id="KW-0808">Transferase</keyword>
<dbReference type="GO" id="GO:0042575">
    <property type="term" value="C:DNA polymerase complex"/>
    <property type="evidence" value="ECO:0007669"/>
    <property type="project" value="UniProtKB-ARBA"/>
</dbReference>
<accession>A0AAN9XZJ4</accession>
<evidence type="ECO:0000256" key="3">
    <source>
        <dbReference type="ARBA" id="ARBA00022679"/>
    </source>
</evidence>
<comment type="catalytic activity">
    <reaction evidence="8">
        <text>DNA(n) + a 2'-deoxyribonucleoside 5'-triphosphate = DNA(n+1) + diphosphate</text>
        <dbReference type="Rhea" id="RHEA:22508"/>
        <dbReference type="Rhea" id="RHEA-COMP:17339"/>
        <dbReference type="Rhea" id="RHEA-COMP:17340"/>
        <dbReference type="ChEBI" id="CHEBI:33019"/>
        <dbReference type="ChEBI" id="CHEBI:61560"/>
        <dbReference type="ChEBI" id="CHEBI:173112"/>
        <dbReference type="EC" id="2.7.7.7"/>
    </reaction>
</comment>
<dbReference type="InterPro" id="IPR043502">
    <property type="entry name" value="DNA/RNA_pol_sf"/>
</dbReference>
<feature type="domain" description="DNA-directed DNA polymerase family B mitochondria/virus" evidence="9">
    <location>
        <begin position="830"/>
        <end position="946"/>
    </location>
</feature>
<evidence type="ECO:0000256" key="6">
    <source>
        <dbReference type="ARBA" id="ARBA00022932"/>
    </source>
</evidence>
<proteinExistence type="inferred from homology"/>
<dbReference type="GO" id="GO:0000166">
    <property type="term" value="F:nucleotide binding"/>
    <property type="evidence" value="ECO:0007669"/>
    <property type="project" value="InterPro"/>
</dbReference>
<sequence length="1100" mass="127832">MARLHKDESNEKKRFYSHIIRRPQFQKKEALNLCRRAVVDINRIGGGVEALDIFQQYLKEYKITVYDDIDGRSIFYEDPRNYSEKYIDLCYSAHHFDVIGSITGFIGRSYYCRKCHVGYTNKFRHRCPHACKRCLQSPACSEEPNYTKNCKDCHLTFKNANCFTKHKQVLFSNGKTICETIQYCTKCRTLYSLATIPKHICNYTKCSTCYKYVPSSHLCYIQTKKLKDLSENNVRYVFYDFECRQDEETGPAIREHIPNFAVIQMQCTMCLNDMNIENDCIYCGKREYIPDEYLEGTQLLDWFFDIITANVERLNRLYCFAHNSRGYDGQFILKYMIEKKEWTPEVILNGGLIQLIKYDKLSFKDSLNFFSAPLASLPKMMGIEGAKKGYFPHFFNTLENQEYIGELPAPEYYGVNEFSSKQRKEFLEWWEAEKAKNVQFDFKSEIKTYCRSDVDILRKALLKFRSLFITVGGTDPLDSITIAGACMELFRTRFLKKDLIGLMPFNGYRATDRQSQEALCWLKYLEKEHRAKIITAETGREVKIGGYKVDGYCENFNGNPTIFEYHGCYFHGCPRCYPNSTLQIKASSKGESMSIRYSNTLKKIEHLKTLGYNVVEMWGCQFRTLCILNEDIQNFVKNLKFVEPLNPRDAFFGGRTEMFKKYARAQNEKVIRYYDVCSLYPFICKYGIFPIGHPKIYLDNFPSFENLVGFAKLIILAPQNLRFPVLPLKLNGKLIFGLCFTCMNISNQMECEHTEEERQIEGTFVCAEIRKAITLGYRVIKIHEVWAYESITFGDESDGIFAKYIDSFLKLKQEASGFPSRVRTDEDKAKFIEELYNREKVRLDLENIAPNPGLRSLAKMALNSLWGKFSQRSDLAQTNIINDPNEFYELIHNPSVEVRDTHFVNDDICLVNWCYTSDELPMASFTSVAIAAHVTAQARLHLYNFLEVLQDRALYCDTDSVFFLDGPNDVKLETGDFLGQLTDELDAWPGSRLDEFVCEGPKNYAMKIHKPDGEDITICKVRGLTLNHETSSIINFDSIKQFVLDPPADPLVVLYKNKIQRKRLFRVVTSPMSKKYNQIPPKRRLLDDLSTVPFGYKMEQ</sequence>
<dbReference type="EC" id="2.7.7.7" evidence="2"/>
<dbReference type="SUPFAM" id="SSF56672">
    <property type="entry name" value="DNA/RNA polymerases"/>
    <property type="match status" value="1"/>
</dbReference>
<keyword evidence="11" id="KW-1185">Reference proteome</keyword>
<dbReference type="EMBL" id="JBBCAQ010000036">
    <property type="protein sequence ID" value="KAK7576274.1"/>
    <property type="molecule type" value="Genomic_DNA"/>
</dbReference>
<dbReference type="SUPFAM" id="SSF53098">
    <property type="entry name" value="Ribonuclease H-like"/>
    <property type="match status" value="1"/>
</dbReference>
<dbReference type="GO" id="GO:0006260">
    <property type="term" value="P:DNA replication"/>
    <property type="evidence" value="ECO:0007669"/>
    <property type="project" value="UniProtKB-KW"/>
</dbReference>
<evidence type="ECO:0000256" key="4">
    <source>
        <dbReference type="ARBA" id="ARBA00022695"/>
    </source>
</evidence>
<dbReference type="InterPro" id="IPR023211">
    <property type="entry name" value="DNA_pol_palm_dom_sf"/>
</dbReference>
<keyword evidence="7" id="KW-0238">DNA-binding</keyword>
<dbReference type="Gene3D" id="3.40.960.10">
    <property type="entry name" value="VSR Endonuclease"/>
    <property type="match status" value="1"/>
</dbReference>
<evidence type="ECO:0000256" key="8">
    <source>
        <dbReference type="ARBA" id="ARBA00049244"/>
    </source>
</evidence>
<dbReference type="Gene3D" id="3.90.1600.10">
    <property type="entry name" value="Palm domain of DNA polymerase"/>
    <property type="match status" value="1"/>
</dbReference>
<keyword evidence="6" id="KW-0239">DNA-directed DNA polymerase</keyword>
<gene>
    <name evidence="10" type="ORF">V9T40_012560</name>
</gene>
<dbReference type="InterPro" id="IPR004868">
    <property type="entry name" value="DNA-dir_DNA_pol_B_mt/vir"/>
</dbReference>
<dbReference type="InterPro" id="IPR012337">
    <property type="entry name" value="RNaseH-like_sf"/>
</dbReference>
<dbReference type="Proteomes" id="UP001367676">
    <property type="component" value="Unassembled WGS sequence"/>
</dbReference>
<feature type="domain" description="DNA-directed DNA polymerase family B mitochondria/virus" evidence="9">
    <location>
        <begin position="648"/>
        <end position="816"/>
    </location>
</feature>
<comment type="caution">
    <text evidence="10">The sequence shown here is derived from an EMBL/GenBank/DDBJ whole genome shotgun (WGS) entry which is preliminary data.</text>
</comment>
<evidence type="ECO:0000256" key="2">
    <source>
        <dbReference type="ARBA" id="ARBA00012417"/>
    </source>
</evidence>
<evidence type="ECO:0000259" key="9">
    <source>
        <dbReference type="Pfam" id="PF03175"/>
    </source>
</evidence>
<reference evidence="10 11" key="1">
    <citation type="submission" date="2024-03" db="EMBL/GenBank/DDBJ databases">
        <title>Adaptation during the transition from Ophiocordyceps entomopathogen to insect associate is accompanied by gene loss and intensified selection.</title>
        <authorList>
            <person name="Ward C.M."/>
            <person name="Onetto C.A."/>
            <person name="Borneman A.R."/>
        </authorList>
    </citation>
    <scope>NUCLEOTIDE SEQUENCE [LARGE SCALE GENOMIC DNA]</scope>
    <source>
        <strain evidence="10">AWRI1</strain>
        <tissue evidence="10">Single Adult Female</tissue>
    </source>
</reference>
<dbReference type="PANTHER" id="PTHR33568:SF3">
    <property type="entry name" value="DNA-DIRECTED DNA POLYMERASE"/>
    <property type="match status" value="1"/>
</dbReference>
<dbReference type="GO" id="GO:0003887">
    <property type="term" value="F:DNA-directed DNA polymerase activity"/>
    <property type="evidence" value="ECO:0007669"/>
    <property type="project" value="UniProtKB-KW"/>
</dbReference>
<name>A0AAN9XZJ4_9HEMI</name>
<evidence type="ECO:0000313" key="10">
    <source>
        <dbReference type="EMBL" id="KAK7576274.1"/>
    </source>
</evidence>
<keyword evidence="5" id="KW-0235">DNA replication</keyword>
<dbReference type="GO" id="GO:0003677">
    <property type="term" value="F:DNA binding"/>
    <property type="evidence" value="ECO:0007669"/>
    <property type="project" value="UniProtKB-KW"/>
</dbReference>
<dbReference type="PANTHER" id="PTHR33568">
    <property type="entry name" value="DNA POLYMERASE"/>
    <property type="match status" value="1"/>
</dbReference>
<evidence type="ECO:0000256" key="5">
    <source>
        <dbReference type="ARBA" id="ARBA00022705"/>
    </source>
</evidence>
<comment type="similarity">
    <text evidence="1">Belongs to the DNA polymerase type-B family.</text>
</comment>
<organism evidence="10 11">
    <name type="scientific">Parthenolecanium corni</name>
    <dbReference type="NCBI Taxonomy" id="536013"/>
    <lineage>
        <taxon>Eukaryota</taxon>
        <taxon>Metazoa</taxon>
        <taxon>Ecdysozoa</taxon>
        <taxon>Arthropoda</taxon>
        <taxon>Hexapoda</taxon>
        <taxon>Insecta</taxon>
        <taxon>Pterygota</taxon>
        <taxon>Neoptera</taxon>
        <taxon>Paraneoptera</taxon>
        <taxon>Hemiptera</taxon>
        <taxon>Sternorrhyncha</taxon>
        <taxon>Coccoidea</taxon>
        <taxon>Coccidae</taxon>
        <taxon>Parthenolecanium</taxon>
    </lineage>
</organism>
<evidence type="ECO:0000256" key="7">
    <source>
        <dbReference type="ARBA" id="ARBA00023125"/>
    </source>
</evidence>
<dbReference type="InterPro" id="IPR036397">
    <property type="entry name" value="RNaseH_sf"/>
</dbReference>
<protein>
    <recommendedName>
        <fullName evidence="2">DNA-directed DNA polymerase</fullName>
        <ecNumber evidence="2">2.7.7.7</ecNumber>
    </recommendedName>
</protein>
<dbReference type="AlphaFoldDB" id="A0AAN9XZJ4"/>
<evidence type="ECO:0000313" key="11">
    <source>
        <dbReference type="Proteomes" id="UP001367676"/>
    </source>
</evidence>
<dbReference type="Pfam" id="PF03175">
    <property type="entry name" value="DNA_pol_B_2"/>
    <property type="match status" value="3"/>
</dbReference>
<evidence type="ECO:0000256" key="1">
    <source>
        <dbReference type="ARBA" id="ARBA00005755"/>
    </source>
</evidence>
<keyword evidence="4" id="KW-0548">Nucleotidyltransferase</keyword>
<dbReference type="Gene3D" id="3.30.420.10">
    <property type="entry name" value="Ribonuclease H-like superfamily/Ribonuclease H"/>
    <property type="match status" value="1"/>
</dbReference>